<dbReference type="GeneID" id="63788383"/>
<organism evidence="3 4">
    <name type="scientific">Protomyces lactucae-debilis</name>
    <dbReference type="NCBI Taxonomy" id="2754530"/>
    <lineage>
        <taxon>Eukaryota</taxon>
        <taxon>Fungi</taxon>
        <taxon>Dikarya</taxon>
        <taxon>Ascomycota</taxon>
        <taxon>Taphrinomycotina</taxon>
        <taxon>Taphrinomycetes</taxon>
        <taxon>Taphrinales</taxon>
        <taxon>Protomycetaceae</taxon>
        <taxon>Protomyces</taxon>
    </lineage>
</organism>
<dbReference type="InterPro" id="IPR029052">
    <property type="entry name" value="Metallo-depent_PP-like"/>
</dbReference>
<dbReference type="SUPFAM" id="SSF54197">
    <property type="entry name" value="HIT-like"/>
    <property type="match status" value="1"/>
</dbReference>
<protein>
    <submittedName>
        <fullName evidence="3">CwfJ C-terminus 1-domain-containing protein-like protein</fullName>
    </submittedName>
</protein>
<dbReference type="Pfam" id="PF04676">
    <property type="entry name" value="CwfJ_C_2"/>
    <property type="match status" value="1"/>
</dbReference>
<dbReference type="OrthoDB" id="444325at2759"/>
<evidence type="ECO:0000313" key="4">
    <source>
        <dbReference type="Proteomes" id="UP000193685"/>
    </source>
</evidence>
<dbReference type="InterPro" id="IPR040194">
    <property type="entry name" value="Cwf19-like"/>
</dbReference>
<proteinExistence type="predicted"/>
<feature type="domain" description="Cwf19-like protein C-terminal" evidence="1">
    <location>
        <begin position="436"/>
        <end position="497"/>
    </location>
</feature>
<gene>
    <name evidence="3" type="ORF">BCR37DRAFT_399787</name>
</gene>
<comment type="caution">
    <text evidence="3">The sequence shown here is derived from an EMBL/GenBank/DDBJ whole genome shotgun (WGS) entry which is preliminary data.</text>
</comment>
<dbReference type="InterPro" id="IPR006767">
    <property type="entry name" value="Cwf19-like_C_dom-2"/>
</dbReference>
<dbReference type="AlphaFoldDB" id="A0A1Y2F816"/>
<dbReference type="InterPro" id="IPR036265">
    <property type="entry name" value="HIT-like_sf"/>
</dbReference>
<dbReference type="GO" id="GO:0000398">
    <property type="term" value="P:mRNA splicing, via spliceosome"/>
    <property type="evidence" value="ECO:0007669"/>
    <property type="project" value="TreeGrafter"/>
</dbReference>
<dbReference type="GO" id="GO:0061632">
    <property type="term" value="F:RNA lariat debranching enzyme activator activity"/>
    <property type="evidence" value="ECO:0007669"/>
    <property type="project" value="TreeGrafter"/>
</dbReference>
<reference evidence="3 4" key="1">
    <citation type="submission" date="2016-07" db="EMBL/GenBank/DDBJ databases">
        <title>Pervasive Adenine N6-methylation of Active Genes in Fungi.</title>
        <authorList>
            <consortium name="DOE Joint Genome Institute"/>
            <person name="Mondo S.J."/>
            <person name="Dannebaum R.O."/>
            <person name="Kuo R.C."/>
            <person name="Labutti K."/>
            <person name="Haridas S."/>
            <person name="Kuo A."/>
            <person name="Salamov A."/>
            <person name="Ahrendt S.R."/>
            <person name="Lipzen A."/>
            <person name="Sullivan W."/>
            <person name="Andreopoulos W.B."/>
            <person name="Clum A."/>
            <person name="Lindquist E."/>
            <person name="Daum C."/>
            <person name="Ramamoorthy G.K."/>
            <person name="Gryganskyi A."/>
            <person name="Culley D."/>
            <person name="Magnuson J.K."/>
            <person name="James T.Y."/>
            <person name="O'Malley M.A."/>
            <person name="Stajich J.E."/>
            <person name="Spatafora J.W."/>
            <person name="Visel A."/>
            <person name="Grigoriev I.V."/>
        </authorList>
    </citation>
    <scope>NUCLEOTIDE SEQUENCE [LARGE SCALE GENOMIC DNA]</scope>
    <source>
        <strain evidence="3 4">12-1054</strain>
    </source>
</reference>
<dbReference type="Gene3D" id="3.30.428.10">
    <property type="entry name" value="HIT-like"/>
    <property type="match status" value="1"/>
</dbReference>
<dbReference type="EMBL" id="MCFI01000014">
    <property type="protein sequence ID" value="ORY80048.1"/>
    <property type="molecule type" value="Genomic_DNA"/>
</dbReference>
<dbReference type="STRING" id="56484.A0A1Y2F816"/>
<dbReference type="SUPFAM" id="SSF56300">
    <property type="entry name" value="Metallo-dependent phosphatases"/>
    <property type="match status" value="1"/>
</dbReference>
<dbReference type="PANTHER" id="PTHR12072:SF4">
    <property type="entry name" value="CWF19-LIKE PROTEIN 1"/>
    <property type="match status" value="1"/>
</dbReference>
<keyword evidence="4" id="KW-1185">Reference proteome</keyword>
<evidence type="ECO:0000313" key="3">
    <source>
        <dbReference type="EMBL" id="ORY80048.1"/>
    </source>
</evidence>
<evidence type="ECO:0000259" key="1">
    <source>
        <dbReference type="Pfam" id="PF04676"/>
    </source>
</evidence>
<dbReference type="PANTHER" id="PTHR12072">
    <property type="entry name" value="CWF19, CELL CYCLE CONTROL PROTEIN"/>
    <property type="match status" value="1"/>
</dbReference>
<evidence type="ECO:0000259" key="2">
    <source>
        <dbReference type="Pfam" id="PF04677"/>
    </source>
</evidence>
<dbReference type="RefSeq" id="XP_040724182.1">
    <property type="nucleotide sequence ID" value="XM_040871784.1"/>
</dbReference>
<dbReference type="InterPro" id="IPR006768">
    <property type="entry name" value="Cwf19-like_C_dom-1"/>
</dbReference>
<dbReference type="GO" id="GO:0071014">
    <property type="term" value="C:post-mRNA release spliceosomal complex"/>
    <property type="evidence" value="ECO:0007669"/>
    <property type="project" value="TreeGrafter"/>
</dbReference>
<name>A0A1Y2F816_PROLT</name>
<sequence length="500" mass="55220">MKVLVLGDSRGDYERTFKKAASLLSKQSFDCIICLGDLLPPTCSTECLQELFKSRPVEAPCYFMQGPAGVAAEVLAKAEAEHGQVAANLFYLGESGLLTLTEGLGIGFHSESVPSAVPSLLGAKDLDMLLLDELPPLNSELKSPYHDTCIQLLEGVLPKYVFACDKQYAERRPFKQMGRVVREIALASVANAEKSKWFYAFNWQSQSPAPEVLAAAVSNPYRQSKPGPEPDQEVVTANTADYPAAPGKRKSPPEGYCCKLCSQVDDHYYKDCPNRQQRKRQKTIRQVAAVRPDTCFFCLSNPTLARHLLVSIGDHGSYMALPKGAMTPNHVLVVPVSHVPTIKSLDEAREEVEGEMLRYTEALDKFYATIGSIAVVFELARSTGVHIHWQVIPIDPLKCDEIMAAFRVQGEANSTPLREESSGSEADDFFRVTVPSRNITLTAPLQASARFDLQFGRRVIANVMGVPKRAHWKDCIRTDAQEASDADAFKRAFKEFDPSL</sequence>
<dbReference type="Pfam" id="PF04677">
    <property type="entry name" value="CwfJ_C_1"/>
    <property type="match status" value="1"/>
</dbReference>
<accession>A0A1Y2F816</accession>
<dbReference type="Proteomes" id="UP000193685">
    <property type="component" value="Unassembled WGS sequence"/>
</dbReference>
<dbReference type="OMA" id="IVPITHY"/>
<feature type="domain" description="Cwf19-like C-terminal" evidence="2">
    <location>
        <begin position="289"/>
        <end position="406"/>
    </location>
</feature>